<gene>
    <name evidence="1" type="ORF">TIFTF001_031251</name>
</gene>
<keyword evidence="2" id="KW-1185">Reference proteome</keyword>
<proteinExistence type="predicted"/>
<reference evidence="1" key="1">
    <citation type="submission" date="2023-07" db="EMBL/GenBank/DDBJ databases">
        <title>draft genome sequence of fig (Ficus carica).</title>
        <authorList>
            <person name="Takahashi T."/>
            <person name="Nishimura K."/>
        </authorList>
    </citation>
    <scope>NUCLEOTIDE SEQUENCE</scope>
</reference>
<protein>
    <submittedName>
        <fullName evidence="1">Uncharacterized protein</fullName>
    </submittedName>
</protein>
<evidence type="ECO:0000313" key="1">
    <source>
        <dbReference type="EMBL" id="GMN62168.1"/>
    </source>
</evidence>
<comment type="caution">
    <text evidence="1">The sequence shown here is derived from an EMBL/GenBank/DDBJ whole genome shotgun (WGS) entry which is preliminary data.</text>
</comment>
<dbReference type="Proteomes" id="UP001187192">
    <property type="component" value="Unassembled WGS sequence"/>
</dbReference>
<organism evidence="1 2">
    <name type="scientific">Ficus carica</name>
    <name type="common">Common fig</name>
    <dbReference type="NCBI Taxonomy" id="3494"/>
    <lineage>
        <taxon>Eukaryota</taxon>
        <taxon>Viridiplantae</taxon>
        <taxon>Streptophyta</taxon>
        <taxon>Embryophyta</taxon>
        <taxon>Tracheophyta</taxon>
        <taxon>Spermatophyta</taxon>
        <taxon>Magnoliopsida</taxon>
        <taxon>eudicotyledons</taxon>
        <taxon>Gunneridae</taxon>
        <taxon>Pentapetalae</taxon>
        <taxon>rosids</taxon>
        <taxon>fabids</taxon>
        <taxon>Rosales</taxon>
        <taxon>Moraceae</taxon>
        <taxon>Ficeae</taxon>
        <taxon>Ficus</taxon>
    </lineage>
</organism>
<name>A0AA88DV05_FICCA</name>
<dbReference type="AlphaFoldDB" id="A0AA88DV05"/>
<accession>A0AA88DV05</accession>
<evidence type="ECO:0000313" key="2">
    <source>
        <dbReference type="Proteomes" id="UP001187192"/>
    </source>
</evidence>
<sequence>MVRPRVAATRVPQDVEMAELIANLQARLYAQEQENQGITVTEACQKFNRLARLCPYLLPTKGERVRRMIQMFRPEIVVVVDNGDRPPLTVAECVSRALRAEFHLTEAKEEKTR</sequence>
<dbReference type="EMBL" id="BTGU01000124">
    <property type="protein sequence ID" value="GMN62168.1"/>
    <property type="molecule type" value="Genomic_DNA"/>
</dbReference>